<organism evidence="1 2">
    <name type="scientific">Parathielavia hyrcaniae</name>
    <dbReference type="NCBI Taxonomy" id="113614"/>
    <lineage>
        <taxon>Eukaryota</taxon>
        <taxon>Fungi</taxon>
        <taxon>Dikarya</taxon>
        <taxon>Ascomycota</taxon>
        <taxon>Pezizomycotina</taxon>
        <taxon>Sordariomycetes</taxon>
        <taxon>Sordariomycetidae</taxon>
        <taxon>Sordariales</taxon>
        <taxon>Chaetomiaceae</taxon>
        <taxon>Parathielavia</taxon>
    </lineage>
</organism>
<evidence type="ECO:0000313" key="1">
    <source>
        <dbReference type="EMBL" id="KAK4100713.1"/>
    </source>
</evidence>
<keyword evidence="2" id="KW-1185">Reference proteome</keyword>
<sequence>MPLHPAFRAMQGPRVSQVENPPNWNANGTALTKLATIRTTPLPPHRIPFEPRCYRHTSAVHGVPQPGLWNLPFGPGACFGSTAVLTRAPWRPNGNPRLSHSVSRASRANRVDELALDSVLEDLECRCPRDPLGAELTRQLVRLLETAHDHRITPMADVTVCCESIESGRYIVLYKHNAV</sequence>
<dbReference type="AlphaFoldDB" id="A0AAN6PZH9"/>
<protein>
    <submittedName>
        <fullName evidence="1">Uncharacterized protein</fullName>
    </submittedName>
</protein>
<reference evidence="1" key="1">
    <citation type="journal article" date="2023" name="Mol. Phylogenet. Evol.">
        <title>Genome-scale phylogeny and comparative genomics of the fungal order Sordariales.</title>
        <authorList>
            <person name="Hensen N."/>
            <person name="Bonometti L."/>
            <person name="Westerberg I."/>
            <person name="Brannstrom I.O."/>
            <person name="Guillou S."/>
            <person name="Cros-Aarteil S."/>
            <person name="Calhoun S."/>
            <person name="Haridas S."/>
            <person name="Kuo A."/>
            <person name="Mondo S."/>
            <person name="Pangilinan J."/>
            <person name="Riley R."/>
            <person name="LaButti K."/>
            <person name="Andreopoulos B."/>
            <person name="Lipzen A."/>
            <person name="Chen C."/>
            <person name="Yan M."/>
            <person name="Daum C."/>
            <person name="Ng V."/>
            <person name="Clum A."/>
            <person name="Steindorff A."/>
            <person name="Ohm R.A."/>
            <person name="Martin F."/>
            <person name="Silar P."/>
            <person name="Natvig D.O."/>
            <person name="Lalanne C."/>
            <person name="Gautier V."/>
            <person name="Ament-Velasquez S.L."/>
            <person name="Kruys A."/>
            <person name="Hutchinson M.I."/>
            <person name="Powell A.J."/>
            <person name="Barry K."/>
            <person name="Miller A.N."/>
            <person name="Grigoriev I.V."/>
            <person name="Debuchy R."/>
            <person name="Gladieux P."/>
            <person name="Hiltunen Thoren M."/>
            <person name="Johannesson H."/>
        </authorList>
    </citation>
    <scope>NUCLEOTIDE SEQUENCE</scope>
    <source>
        <strain evidence="1">CBS 757.83</strain>
    </source>
</reference>
<reference evidence="1" key="2">
    <citation type="submission" date="2023-05" db="EMBL/GenBank/DDBJ databases">
        <authorList>
            <consortium name="Lawrence Berkeley National Laboratory"/>
            <person name="Steindorff A."/>
            <person name="Hensen N."/>
            <person name="Bonometti L."/>
            <person name="Westerberg I."/>
            <person name="Brannstrom I.O."/>
            <person name="Guillou S."/>
            <person name="Cros-Aarteil S."/>
            <person name="Calhoun S."/>
            <person name="Haridas S."/>
            <person name="Kuo A."/>
            <person name="Mondo S."/>
            <person name="Pangilinan J."/>
            <person name="Riley R."/>
            <person name="Labutti K."/>
            <person name="Andreopoulos B."/>
            <person name="Lipzen A."/>
            <person name="Chen C."/>
            <person name="Yanf M."/>
            <person name="Daum C."/>
            <person name="Ng V."/>
            <person name="Clum A."/>
            <person name="Ohm R."/>
            <person name="Martin F."/>
            <person name="Silar P."/>
            <person name="Natvig D."/>
            <person name="Lalanne C."/>
            <person name="Gautier V."/>
            <person name="Ament-Velasquez S.L."/>
            <person name="Kruys A."/>
            <person name="Hutchinson M.I."/>
            <person name="Powell A.J."/>
            <person name="Barry K."/>
            <person name="Miller A.N."/>
            <person name="Grigoriev I.V."/>
            <person name="Debuchy R."/>
            <person name="Gladieux P."/>
            <person name="Thoren M.H."/>
            <person name="Johannesson H."/>
        </authorList>
    </citation>
    <scope>NUCLEOTIDE SEQUENCE</scope>
    <source>
        <strain evidence="1">CBS 757.83</strain>
    </source>
</reference>
<dbReference type="EMBL" id="MU863639">
    <property type="protein sequence ID" value="KAK4100713.1"/>
    <property type="molecule type" value="Genomic_DNA"/>
</dbReference>
<accession>A0AAN6PZH9</accession>
<evidence type="ECO:0000313" key="2">
    <source>
        <dbReference type="Proteomes" id="UP001305647"/>
    </source>
</evidence>
<dbReference type="Proteomes" id="UP001305647">
    <property type="component" value="Unassembled WGS sequence"/>
</dbReference>
<gene>
    <name evidence="1" type="ORF">N658DRAFT_93630</name>
</gene>
<name>A0AAN6PZH9_9PEZI</name>
<proteinExistence type="predicted"/>
<comment type="caution">
    <text evidence="1">The sequence shown here is derived from an EMBL/GenBank/DDBJ whole genome shotgun (WGS) entry which is preliminary data.</text>
</comment>